<dbReference type="PANTHER" id="PTHR44329:SF288">
    <property type="entry name" value="MITOGEN-ACTIVATED PROTEIN KINASE KINASE KINASE 20"/>
    <property type="match status" value="1"/>
</dbReference>
<evidence type="ECO:0000256" key="5">
    <source>
        <dbReference type="PROSITE-ProRule" id="PRU00339"/>
    </source>
</evidence>
<keyword evidence="3" id="KW-0418">Kinase</keyword>
<dbReference type="SMART" id="SM00028">
    <property type="entry name" value="TPR"/>
    <property type="match status" value="6"/>
</dbReference>
<reference evidence="8" key="2">
    <citation type="submission" date="2015-01" db="EMBL/GenBank/DDBJ databases">
        <title>Evolutionary Origins and Diversification of the Mycorrhizal Mutualists.</title>
        <authorList>
            <consortium name="DOE Joint Genome Institute"/>
            <consortium name="Mycorrhizal Genomics Consortium"/>
            <person name="Kohler A."/>
            <person name="Kuo A."/>
            <person name="Nagy L.G."/>
            <person name="Floudas D."/>
            <person name="Copeland A."/>
            <person name="Barry K.W."/>
            <person name="Cichocki N."/>
            <person name="Veneault-Fourrey C."/>
            <person name="LaButti K."/>
            <person name="Lindquist E.A."/>
            <person name="Lipzen A."/>
            <person name="Lundell T."/>
            <person name="Morin E."/>
            <person name="Murat C."/>
            <person name="Riley R."/>
            <person name="Ohm R."/>
            <person name="Sun H."/>
            <person name="Tunlid A."/>
            <person name="Henrissat B."/>
            <person name="Grigoriev I.V."/>
            <person name="Hibbett D.S."/>
            <person name="Martin F."/>
        </authorList>
    </citation>
    <scope>NUCLEOTIDE SEQUENCE [LARGE SCALE GENOMIC DNA]</scope>
    <source>
        <strain evidence="8">MUT 4182</strain>
    </source>
</reference>
<dbReference type="Proteomes" id="UP000054248">
    <property type="component" value="Unassembled WGS sequence"/>
</dbReference>
<dbReference type="SUPFAM" id="SSF48452">
    <property type="entry name" value="TPR-like"/>
    <property type="match status" value="2"/>
</dbReference>
<evidence type="ECO:0000256" key="3">
    <source>
        <dbReference type="ARBA" id="ARBA00022777"/>
    </source>
</evidence>
<dbReference type="Pfam" id="PF00069">
    <property type="entry name" value="Pkinase"/>
    <property type="match status" value="1"/>
</dbReference>
<proteinExistence type="predicted"/>
<dbReference type="InterPro" id="IPR008271">
    <property type="entry name" value="Ser/Thr_kinase_AS"/>
</dbReference>
<evidence type="ECO:0000313" key="8">
    <source>
        <dbReference type="Proteomes" id="UP000054248"/>
    </source>
</evidence>
<dbReference type="STRING" id="1051891.A0A0C3LPN0"/>
<dbReference type="Pfam" id="PF13424">
    <property type="entry name" value="TPR_12"/>
    <property type="match status" value="1"/>
</dbReference>
<dbReference type="EMBL" id="KN823087">
    <property type="protein sequence ID" value="KIO23332.1"/>
    <property type="molecule type" value="Genomic_DNA"/>
</dbReference>
<keyword evidence="2" id="KW-0547">Nucleotide-binding</keyword>
<dbReference type="InterPro" id="IPR019734">
    <property type="entry name" value="TPR_rpt"/>
</dbReference>
<name>A0A0C3LPN0_9AGAM</name>
<dbReference type="PROSITE" id="PS50011">
    <property type="entry name" value="PROTEIN_KINASE_DOM"/>
    <property type="match status" value="1"/>
</dbReference>
<dbReference type="HOGENOM" id="CLU_000288_7_37_1"/>
<gene>
    <name evidence="7" type="ORF">M407DRAFT_27180</name>
</gene>
<keyword evidence="8" id="KW-1185">Reference proteome</keyword>
<dbReference type="InterPro" id="IPR051681">
    <property type="entry name" value="Ser/Thr_Kinases-Pseudokinases"/>
</dbReference>
<dbReference type="Pfam" id="PF14938">
    <property type="entry name" value="SNAP"/>
    <property type="match status" value="1"/>
</dbReference>
<dbReference type="Gene3D" id="1.25.40.10">
    <property type="entry name" value="Tetratricopeptide repeat domain"/>
    <property type="match status" value="2"/>
</dbReference>
<dbReference type="InterPro" id="IPR011990">
    <property type="entry name" value="TPR-like_helical_dom_sf"/>
</dbReference>
<keyword evidence="1" id="KW-0808">Transferase</keyword>
<dbReference type="Gene3D" id="1.10.510.10">
    <property type="entry name" value="Transferase(Phosphotransferase) domain 1"/>
    <property type="match status" value="1"/>
</dbReference>
<dbReference type="AlphaFoldDB" id="A0A0C3LPN0"/>
<feature type="repeat" description="TPR" evidence="5">
    <location>
        <begin position="476"/>
        <end position="509"/>
    </location>
</feature>
<evidence type="ECO:0000256" key="1">
    <source>
        <dbReference type="ARBA" id="ARBA00022679"/>
    </source>
</evidence>
<dbReference type="InterPro" id="IPR000719">
    <property type="entry name" value="Prot_kinase_dom"/>
</dbReference>
<protein>
    <recommendedName>
        <fullName evidence="6">Protein kinase domain-containing protein</fullName>
    </recommendedName>
</protein>
<accession>A0A0C3LPN0</accession>
<reference evidence="7 8" key="1">
    <citation type="submission" date="2014-04" db="EMBL/GenBank/DDBJ databases">
        <authorList>
            <consortium name="DOE Joint Genome Institute"/>
            <person name="Kuo A."/>
            <person name="Girlanda M."/>
            <person name="Perotto S."/>
            <person name="Kohler A."/>
            <person name="Nagy L.G."/>
            <person name="Floudas D."/>
            <person name="Copeland A."/>
            <person name="Barry K.W."/>
            <person name="Cichocki N."/>
            <person name="Veneault-Fourrey C."/>
            <person name="LaButti K."/>
            <person name="Lindquist E.A."/>
            <person name="Lipzen A."/>
            <person name="Lundell T."/>
            <person name="Morin E."/>
            <person name="Murat C."/>
            <person name="Sun H."/>
            <person name="Tunlid A."/>
            <person name="Henrissat B."/>
            <person name="Grigoriev I.V."/>
            <person name="Hibbett D.S."/>
            <person name="Martin F."/>
            <person name="Nordberg H.P."/>
            <person name="Cantor M.N."/>
            <person name="Hua S.X."/>
        </authorList>
    </citation>
    <scope>NUCLEOTIDE SEQUENCE [LARGE SCALE GENOMIC DNA]</scope>
    <source>
        <strain evidence="7 8">MUT 4182</strain>
    </source>
</reference>
<dbReference type="OrthoDB" id="165342at2759"/>
<dbReference type="PROSITE" id="PS00108">
    <property type="entry name" value="PROTEIN_KINASE_ST"/>
    <property type="match status" value="1"/>
</dbReference>
<feature type="domain" description="Protein kinase" evidence="6">
    <location>
        <begin position="99"/>
        <end position="415"/>
    </location>
</feature>
<dbReference type="InterPro" id="IPR011009">
    <property type="entry name" value="Kinase-like_dom_sf"/>
</dbReference>
<organism evidence="7 8">
    <name type="scientific">Tulasnella calospora MUT 4182</name>
    <dbReference type="NCBI Taxonomy" id="1051891"/>
    <lineage>
        <taxon>Eukaryota</taxon>
        <taxon>Fungi</taxon>
        <taxon>Dikarya</taxon>
        <taxon>Basidiomycota</taxon>
        <taxon>Agaricomycotina</taxon>
        <taxon>Agaricomycetes</taxon>
        <taxon>Cantharellales</taxon>
        <taxon>Tulasnellaceae</taxon>
        <taxon>Tulasnella</taxon>
    </lineage>
</organism>
<evidence type="ECO:0000313" key="7">
    <source>
        <dbReference type="EMBL" id="KIO23332.1"/>
    </source>
</evidence>
<keyword evidence="5" id="KW-0802">TPR repeat</keyword>
<dbReference type="GO" id="GO:0004674">
    <property type="term" value="F:protein serine/threonine kinase activity"/>
    <property type="evidence" value="ECO:0007669"/>
    <property type="project" value="TreeGrafter"/>
</dbReference>
<sequence length="695" mass="77898">MSPRVLSLVYRSLYSADSPPVTLTSNAFQKANSRPPGHLVTSFFAPTHPMQVDENHDARLLSSGSDQGDSSTPFQLSAKLIDKMNKLAEWRIAPSWIEFPENTCQFHGGHATVSRAILNLCSTESRDIDESEDSKDGHGALDNASRGKAVAVKMMKIGGANDRERVLGLALREAGLLVELDHENIVELEGFVEDLSKNKVWLVFPWEANGNLKDFAASQDWEIPERIWLIYDVASGMEYLHGRSQPIYHGDLKSINILVTSECRAVITDFGSARKLAPRDLDKQVTQTRNKAQPELEFQATFDASTNTMTLTGNEYTLRWAAPELLMDEGPDLWSDIWALGWIFYEVMTNSIPFHHVRKDSMVIKHVIDGKLPTVTDHTRMSLILRLCSLMIKCWSIDPCGRPTAEDCQRSMEWMPMVAPDAQRTSWTGASGGRSPKLLMKLGFMHYQQDDYINASNFFIEALDLYTQMGDSAGRADALYRLADLHYFRDEYSEALTLYSEVLDIRIKISDRKGRARALRGLAGVHRDQEEYSTAATFYSEASQICTDIGDRQGRAYALDGLADVYRLQDEYSKAVPLYSEVAEICADIGESDGRADALWSLADVHRVRNEYTEAVTLLSEALKIYTDTGNRYGMANTLLSLADVDRNQDHYSDAISRYDQAAKIFAHIGNNSMATDASARAARVHRKLKPVEAE</sequence>
<keyword evidence="4" id="KW-0067">ATP-binding</keyword>
<evidence type="ECO:0000256" key="4">
    <source>
        <dbReference type="ARBA" id="ARBA00022840"/>
    </source>
</evidence>
<dbReference type="SUPFAM" id="SSF56112">
    <property type="entry name" value="Protein kinase-like (PK-like)"/>
    <property type="match status" value="1"/>
</dbReference>
<evidence type="ECO:0000256" key="2">
    <source>
        <dbReference type="ARBA" id="ARBA00022741"/>
    </source>
</evidence>
<dbReference type="PROSITE" id="PS50005">
    <property type="entry name" value="TPR"/>
    <property type="match status" value="1"/>
</dbReference>
<evidence type="ECO:0000259" key="6">
    <source>
        <dbReference type="PROSITE" id="PS50011"/>
    </source>
</evidence>
<dbReference type="GO" id="GO:0005524">
    <property type="term" value="F:ATP binding"/>
    <property type="evidence" value="ECO:0007669"/>
    <property type="project" value="UniProtKB-KW"/>
</dbReference>
<dbReference type="SMART" id="SM00220">
    <property type="entry name" value="S_TKc"/>
    <property type="match status" value="1"/>
</dbReference>
<dbReference type="PANTHER" id="PTHR44329">
    <property type="entry name" value="SERINE/THREONINE-PROTEIN KINASE TNNI3K-RELATED"/>
    <property type="match status" value="1"/>
</dbReference>